<dbReference type="AlphaFoldDB" id="A0A9D9I289"/>
<dbReference type="Gene3D" id="1.10.260.40">
    <property type="entry name" value="lambda repressor-like DNA-binding domains"/>
    <property type="match status" value="1"/>
</dbReference>
<evidence type="ECO:0000259" key="2">
    <source>
        <dbReference type="PROSITE" id="PS50943"/>
    </source>
</evidence>
<dbReference type="InterPro" id="IPR001387">
    <property type="entry name" value="Cro/C1-type_HTH"/>
</dbReference>
<dbReference type="Proteomes" id="UP000823618">
    <property type="component" value="Unassembled WGS sequence"/>
</dbReference>
<organism evidence="3 4">
    <name type="scientific">Candidatus Scybalomonas excrementavium</name>
    <dbReference type="NCBI Taxonomy" id="2840943"/>
    <lineage>
        <taxon>Bacteria</taxon>
        <taxon>Bacillati</taxon>
        <taxon>Bacillota</taxon>
        <taxon>Clostridia</taxon>
        <taxon>Lachnospirales</taxon>
        <taxon>Lachnospiraceae</taxon>
        <taxon>Lachnospiraceae incertae sedis</taxon>
        <taxon>Candidatus Scybalomonas</taxon>
    </lineage>
</organism>
<dbReference type="GO" id="GO:0003677">
    <property type="term" value="F:DNA binding"/>
    <property type="evidence" value="ECO:0007669"/>
    <property type="project" value="UniProtKB-KW"/>
</dbReference>
<proteinExistence type="predicted"/>
<dbReference type="CDD" id="cd00093">
    <property type="entry name" value="HTH_XRE"/>
    <property type="match status" value="1"/>
</dbReference>
<accession>A0A9D9I289</accession>
<dbReference type="SUPFAM" id="SSF47413">
    <property type="entry name" value="lambda repressor-like DNA-binding domains"/>
    <property type="match status" value="1"/>
</dbReference>
<keyword evidence="1" id="KW-0238">DNA-binding</keyword>
<dbReference type="GO" id="GO:0005829">
    <property type="term" value="C:cytosol"/>
    <property type="evidence" value="ECO:0007669"/>
    <property type="project" value="TreeGrafter"/>
</dbReference>
<dbReference type="InterPro" id="IPR050807">
    <property type="entry name" value="TransReg_Diox_bact_type"/>
</dbReference>
<feature type="domain" description="HTH cro/C1-type" evidence="2">
    <location>
        <begin position="7"/>
        <end position="61"/>
    </location>
</feature>
<dbReference type="SUPFAM" id="SSF51182">
    <property type="entry name" value="RmlC-like cupins"/>
    <property type="match status" value="1"/>
</dbReference>
<sequence length="179" mass="20335">MEIGSKIKELRILNGLTQEDLADRCELSKGFISQIERDLTSPSISTLIDILQCLGTDLKEFFQEEEEQKVVFKKEDFFEKTDSELHNTIEWIIPNAQKNEMEPILLTLEAGGSTYIDAPHEGEEFGYVLSGSIMIHLGSKKYKASKGETFYYKADKQHYLTCCGKNGAKILWVSTPPNF</sequence>
<dbReference type="InterPro" id="IPR010982">
    <property type="entry name" value="Lambda_DNA-bd_dom_sf"/>
</dbReference>
<reference evidence="3" key="2">
    <citation type="journal article" date="2021" name="PeerJ">
        <title>Extensive microbial diversity within the chicken gut microbiome revealed by metagenomics and culture.</title>
        <authorList>
            <person name="Gilroy R."/>
            <person name="Ravi A."/>
            <person name="Getino M."/>
            <person name="Pursley I."/>
            <person name="Horton D.L."/>
            <person name="Alikhan N.F."/>
            <person name="Baker D."/>
            <person name="Gharbi K."/>
            <person name="Hall N."/>
            <person name="Watson M."/>
            <person name="Adriaenssens E.M."/>
            <person name="Foster-Nyarko E."/>
            <person name="Jarju S."/>
            <person name="Secka A."/>
            <person name="Antonio M."/>
            <person name="Oren A."/>
            <person name="Chaudhuri R.R."/>
            <person name="La Ragione R."/>
            <person name="Hildebrand F."/>
            <person name="Pallen M.J."/>
        </authorList>
    </citation>
    <scope>NUCLEOTIDE SEQUENCE</scope>
    <source>
        <strain evidence="3">E3-2379</strain>
    </source>
</reference>
<dbReference type="InterPro" id="IPR013096">
    <property type="entry name" value="Cupin_2"/>
</dbReference>
<dbReference type="PANTHER" id="PTHR46797:SF2">
    <property type="entry name" value="TRANSCRIPTIONAL REGULATOR"/>
    <property type="match status" value="1"/>
</dbReference>
<evidence type="ECO:0000313" key="4">
    <source>
        <dbReference type="Proteomes" id="UP000823618"/>
    </source>
</evidence>
<dbReference type="PROSITE" id="PS50943">
    <property type="entry name" value="HTH_CROC1"/>
    <property type="match status" value="1"/>
</dbReference>
<evidence type="ECO:0000313" key="3">
    <source>
        <dbReference type="EMBL" id="MBO8464320.1"/>
    </source>
</evidence>
<dbReference type="Pfam" id="PF07883">
    <property type="entry name" value="Cupin_2"/>
    <property type="match status" value="1"/>
</dbReference>
<name>A0A9D9I289_9FIRM</name>
<dbReference type="GO" id="GO:0003700">
    <property type="term" value="F:DNA-binding transcription factor activity"/>
    <property type="evidence" value="ECO:0007669"/>
    <property type="project" value="TreeGrafter"/>
</dbReference>
<dbReference type="InterPro" id="IPR011051">
    <property type="entry name" value="RmlC_Cupin_sf"/>
</dbReference>
<comment type="caution">
    <text evidence="3">The sequence shown here is derived from an EMBL/GenBank/DDBJ whole genome shotgun (WGS) entry which is preliminary data.</text>
</comment>
<dbReference type="EMBL" id="JADIML010000298">
    <property type="protein sequence ID" value="MBO8464320.1"/>
    <property type="molecule type" value="Genomic_DNA"/>
</dbReference>
<dbReference type="InterPro" id="IPR014710">
    <property type="entry name" value="RmlC-like_jellyroll"/>
</dbReference>
<dbReference type="SMART" id="SM00530">
    <property type="entry name" value="HTH_XRE"/>
    <property type="match status" value="1"/>
</dbReference>
<dbReference type="PANTHER" id="PTHR46797">
    <property type="entry name" value="HTH-TYPE TRANSCRIPTIONAL REGULATOR"/>
    <property type="match status" value="1"/>
</dbReference>
<gene>
    <name evidence="3" type="ORF">IAC13_10355</name>
</gene>
<evidence type="ECO:0000256" key="1">
    <source>
        <dbReference type="ARBA" id="ARBA00023125"/>
    </source>
</evidence>
<dbReference type="Pfam" id="PF01381">
    <property type="entry name" value="HTH_3"/>
    <property type="match status" value="1"/>
</dbReference>
<reference evidence="3" key="1">
    <citation type="submission" date="2020-10" db="EMBL/GenBank/DDBJ databases">
        <authorList>
            <person name="Gilroy R."/>
        </authorList>
    </citation>
    <scope>NUCLEOTIDE SEQUENCE</scope>
    <source>
        <strain evidence="3">E3-2379</strain>
    </source>
</reference>
<dbReference type="Gene3D" id="2.60.120.10">
    <property type="entry name" value="Jelly Rolls"/>
    <property type="match status" value="1"/>
</dbReference>
<protein>
    <submittedName>
        <fullName evidence="3">Helix-turn-helix transcriptional regulator</fullName>
    </submittedName>
</protein>
<dbReference type="CDD" id="cd02209">
    <property type="entry name" value="cupin_XRE_C"/>
    <property type="match status" value="1"/>
</dbReference>